<reference evidence="2" key="2">
    <citation type="submission" date="2023-01" db="EMBL/GenBank/DDBJ databases">
        <title>Draft genome sequence of Algimonas porphyrae strain NBRC 108216.</title>
        <authorList>
            <person name="Sun Q."/>
            <person name="Mori K."/>
        </authorList>
    </citation>
    <scope>NUCLEOTIDE SEQUENCE</scope>
    <source>
        <strain evidence="2">NBRC 108216</strain>
    </source>
</reference>
<comment type="caution">
    <text evidence="2">The sequence shown here is derived from an EMBL/GenBank/DDBJ whole genome shotgun (WGS) entry which is preliminary data.</text>
</comment>
<organism evidence="2 3">
    <name type="scientific">Algimonas porphyrae</name>
    <dbReference type="NCBI Taxonomy" id="1128113"/>
    <lineage>
        <taxon>Bacteria</taxon>
        <taxon>Pseudomonadati</taxon>
        <taxon>Pseudomonadota</taxon>
        <taxon>Alphaproteobacteria</taxon>
        <taxon>Maricaulales</taxon>
        <taxon>Robiginitomaculaceae</taxon>
        <taxon>Algimonas</taxon>
    </lineage>
</organism>
<sequence>MSAPYVYTPVERASRRLGLFLLILLGLVLTVTLFFVKARAQEARADVVRLEAEIAEQERALTVLAAEQATLRNPERLGELGRERLGLAPITVAETSVLDDMPVVGGLSDADEGSAP</sequence>
<reference evidence="2" key="1">
    <citation type="journal article" date="2014" name="Int. J. Syst. Evol. Microbiol.">
        <title>Complete genome of a new Firmicutes species belonging to the dominant human colonic microbiota ('Ruminococcus bicirculans') reveals two chromosomes and a selective capacity to utilize plant glucans.</title>
        <authorList>
            <consortium name="NISC Comparative Sequencing Program"/>
            <person name="Wegmann U."/>
            <person name="Louis P."/>
            <person name="Goesmann A."/>
            <person name="Henrissat B."/>
            <person name="Duncan S.H."/>
            <person name="Flint H.J."/>
        </authorList>
    </citation>
    <scope>NUCLEOTIDE SEQUENCE</scope>
    <source>
        <strain evidence="2">NBRC 108216</strain>
    </source>
</reference>
<evidence type="ECO:0000256" key="1">
    <source>
        <dbReference type="SAM" id="Coils"/>
    </source>
</evidence>
<evidence type="ECO:0000313" key="2">
    <source>
        <dbReference type="EMBL" id="GLQ20061.1"/>
    </source>
</evidence>
<accession>A0ABQ5V0B4</accession>
<dbReference type="RefSeq" id="WP_284370279.1">
    <property type="nucleotide sequence ID" value="NZ_BSNJ01000002.1"/>
</dbReference>
<proteinExistence type="predicted"/>
<feature type="coiled-coil region" evidence="1">
    <location>
        <begin position="38"/>
        <end position="67"/>
    </location>
</feature>
<dbReference type="Proteomes" id="UP001161390">
    <property type="component" value="Unassembled WGS sequence"/>
</dbReference>
<gene>
    <name evidence="2" type="ORF">GCM10007854_10160</name>
</gene>
<dbReference type="EMBL" id="BSNJ01000002">
    <property type="protein sequence ID" value="GLQ20061.1"/>
    <property type="molecule type" value="Genomic_DNA"/>
</dbReference>
<keyword evidence="1" id="KW-0175">Coiled coil</keyword>
<name>A0ABQ5V0B4_9PROT</name>
<evidence type="ECO:0000313" key="3">
    <source>
        <dbReference type="Proteomes" id="UP001161390"/>
    </source>
</evidence>
<protein>
    <recommendedName>
        <fullName evidence="4">Cell division protein FtsL</fullName>
    </recommendedName>
</protein>
<evidence type="ECO:0008006" key="4">
    <source>
        <dbReference type="Google" id="ProtNLM"/>
    </source>
</evidence>
<keyword evidence="3" id="KW-1185">Reference proteome</keyword>